<dbReference type="GO" id="GO:0005737">
    <property type="term" value="C:cytoplasm"/>
    <property type="evidence" value="ECO:0007669"/>
    <property type="project" value="TreeGrafter"/>
</dbReference>
<accession>A0A6A6NXL4</accession>
<reference evidence="2" key="1">
    <citation type="journal article" date="2020" name="Stud. Mycol.">
        <title>101 Dothideomycetes genomes: a test case for predicting lifestyles and emergence of pathogens.</title>
        <authorList>
            <person name="Haridas S."/>
            <person name="Albert R."/>
            <person name="Binder M."/>
            <person name="Bloem J."/>
            <person name="Labutti K."/>
            <person name="Salamov A."/>
            <person name="Andreopoulos B."/>
            <person name="Baker S."/>
            <person name="Barry K."/>
            <person name="Bills G."/>
            <person name="Bluhm B."/>
            <person name="Cannon C."/>
            <person name="Castanera R."/>
            <person name="Culley D."/>
            <person name="Daum C."/>
            <person name="Ezra D."/>
            <person name="Gonzalez J."/>
            <person name="Henrissat B."/>
            <person name="Kuo A."/>
            <person name="Liang C."/>
            <person name="Lipzen A."/>
            <person name="Lutzoni F."/>
            <person name="Magnuson J."/>
            <person name="Mondo S."/>
            <person name="Nolan M."/>
            <person name="Ohm R."/>
            <person name="Pangilinan J."/>
            <person name="Park H.-J."/>
            <person name="Ramirez L."/>
            <person name="Alfaro M."/>
            <person name="Sun H."/>
            <person name="Tritt A."/>
            <person name="Yoshinaga Y."/>
            <person name="Zwiers L.-H."/>
            <person name="Turgeon B."/>
            <person name="Goodwin S."/>
            <person name="Spatafora J."/>
            <person name="Crous P."/>
            <person name="Grigoriev I."/>
        </authorList>
    </citation>
    <scope>NUCLEOTIDE SEQUENCE</scope>
    <source>
        <strain evidence="2">ATCC 16933</strain>
    </source>
</reference>
<evidence type="ECO:0000313" key="3">
    <source>
        <dbReference type="Proteomes" id="UP000799766"/>
    </source>
</evidence>
<name>A0A6A6NXL4_9PEZI</name>
<dbReference type="PANTHER" id="PTHR28307">
    <property type="entry name" value="PROTEIN PAL1"/>
    <property type="match status" value="1"/>
</dbReference>
<dbReference type="Pfam" id="PF08316">
    <property type="entry name" value="Pal1"/>
    <property type="match status" value="1"/>
</dbReference>
<dbReference type="Proteomes" id="UP000799766">
    <property type="component" value="Unassembled WGS sequence"/>
</dbReference>
<dbReference type="OrthoDB" id="5352132at2759"/>
<feature type="compositionally biased region" description="Low complexity" evidence="1">
    <location>
        <begin position="1"/>
        <end position="10"/>
    </location>
</feature>
<sequence length="325" mass="35845">MNKSSRSSLASEEEKKRKERRRRREAKERSNRVVYDVIDKLDVTGIYGTGVFHHDGPFDACNPHRNRRRDNRAPMQAFSEGSANNALGGSGPLNKNIDLNQFHGRGAEGFTDYATSRADDLKVRPSRDDGTHWNPKGREYVHGEESVGLGTSTFLEGTAASRTAIQRRESESEGYPPQTGGIQRKKSLAQRFRGISQSRRPFQEGVSPGGRVTSPDARYDPPAIKSPQSAGGALKMYEKNPFFNDYDEAYDKKGATIKQTETEVAKTGRARAPSSPMRGVALERRMTTDAATGDAAPEAKVGGGFLNRVKSLKGGRRSRPERRAS</sequence>
<evidence type="ECO:0000256" key="1">
    <source>
        <dbReference type="SAM" id="MobiDB-lite"/>
    </source>
</evidence>
<feature type="region of interest" description="Disordered" evidence="1">
    <location>
        <begin position="166"/>
        <end position="185"/>
    </location>
</feature>
<proteinExistence type="predicted"/>
<feature type="compositionally biased region" description="Basic residues" evidence="1">
    <location>
        <begin position="310"/>
        <end position="325"/>
    </location>
</feature>
<gene>
    <name evidence="2" type="ORF">BDY21DRAFT_288654</name>
</gene>
<dbReference type="EMBL" id="MU001685">
    <property type="protein sequence ID" value="KAF2456003.1"/>
    <property type="molecule type" value="Genomic_DNA"/>
</dbReference>
<dbReference type="InterPro" id="IPR013226">
    <property type="entry name" value="Pal1"/>
</dbReference>
<dbReference type="PANTHER" id="PTHR28307:SF2">
    <property type="entry name" value="PROTEIN PAL1"/>
    <property type="match status" value="1"/>
</dbReference>
<keyword evidence="3" id="KW-1185">Reference proteome</keyword>
<evidence type="ECO:0000313" key="2">
    <source>
        <dbReference type="EMBL" id="KAF2456003.1"/>
    </source>
</evidence>
<feature type="region of interest" description="Disordered" evidence="1">
    <location>
        <begin position="1"/>
        <end position="30"/>
    </location>
</feature>
<organism evidence="2 3">
    <name type="scientific">Lineolata rhizophorae</name>
    <dbReference type="NCBI Taxonomy" id="578093"/>
    <lineage>
        <taxon>Eukaryota</taxon>
        <taxon>Fungi</taxon>
        <taxon>Dikarya</taxon>
        <taxon>Ascomycota</taxon>
        <taxon>Pezizomycotina</taxon>
        <taxon>Dothideomycetes</taxon>
        <taxon>Dothideomycetes incertae sedis</taxon>
        <taxon>Lineolatales</taxon>
        <taxon>Lineolataceae</taxon>
        <taxon>Lineolata</taxon>
    </lineage>
</organism>
<feature type="region of interest" description="Disordered" evidence="1">
    <location>
        <begin position="195"/>
        <end position="232"/>
    </location>
</feature>
<protein>
    <submittedName>
        <fullName evidence="2">Pal1 cell morphology protein-domain-containing protein</fullName>
    </submittedName>
</protein>
<feature type="region of interest" description="Disordered" evidence="1">
    <location>
        <begin position="287"/>
        <end position="325"/>
    </location>
</feature>
<dbReference type="AlphaFoldDB" id="A0A6A6NXL4"/>